<feature type="region of interest" description="Disordered" evidence="6">
    <location>
        <begin position="1"/>
        <end position="91"/>
    </location>
</feature>
<reference evidence="8 9" key="1">
    <citation type="submission" date="2024-07" db="EMBL/GenBank/DDBJ databases">
        <title>Chromosome-level genome assembly of the water stick insect Ranatra chinensis (Heteroptera: Nepidae).</title>
        <authorList>
            <person name="Liu X."/>
        </authorList>
    </citation>
    <scope>NUCLEOTIDE SEQUENCE [LARGE SCALE GENOMIC DNA]</scope>
    <source>
        <strain evidence="8">Cailab_2021Rc</strain>
        <tissue evidence="8">Muscle</tissue>
    </source>
</reference>
<accession>A0ABD0YXQ2</accession>
<feature type="non-terminal residue" evidence="8">
    <location>
        <position position="1"/>
    </location>
</feature>
<keyword evidence="4" id="KW-0472">Membrane</keyword>
<feature type="compositionally biased region" description="Polar residues" evidence="6">
    <location>
        <begin position="69"/>
        <end position="81"/>
    </location>
</feature>
<keyword evidence="5" id="KW-0325">Glycoprotein</keyword>
<feature type="compositionally biased region" description="Gly residues" evidence="6">
    <location>
        <begin position="1"/>
        <end position="17"/>
    </location>
</feature>
<keyword evidence="2" id="KW-0812">Transmembrane</keyword>
<keyword evidence="9" id="KW-1185">Reference proteome</keyword>
<dbReference type="Proteomes" id="UP001558652">
    <property type="component" value="Unassembled WGS sequence"/>
</dbReference>
<evidence type="ECO:0000256" key="2">
    <source>
        <dbReference type="ARBA" id="ARBA00022692"/>
    </source>
</evidence>
<evidence type="ECO:0000256" key="3">
    <source>
        <dbReference type="ARBA" id="ARBA00022989"/>
    </source>
</evidence>
<comment type="subcellular location">
    <subcellularLocation>
        <location evidence="1">Membrane</location>
        <topology evidence="1">Single-pass type I membrane protein</topology>
    </subcellularLocation>
</comment>
<dbReference type="AlphaFoldDB" id="A0ABD0YXQ2"/>
<evidence type="ECO:0000256" key="5">
    <source>
        <dbReference type="ARBA" id="ARBA00023180"/>
    </source>
</evidence>
<gene>
    <name evidence="8" type="ORF">AAG570_000654</name>
</gene>
<protein>
    <recommendedName>
        <fullName evidence="7">Neogenin C-terminal domain-containing protein</fullName>
    </recommendedName>
</protein>
<evidence type="ECO:0000256" key="4">
    <source>
        <dbReference type="ARBA" id="ARBA00023136"/>
    </source>
</evidence>
<evidence type="ECO:0000313" key="8">
    <source>
        <dbReference type="EMBL" id="KAL1140724.1"/>
    </source>
</evidence>
<evidence type="ECO:0000256" key="1">
    <source>
        <dbReference type="ARBA" id="ARBA00004479"/>
    </source>
</evidence>
<evidence type="ECO:0000313" key="9">
    <source>
        <dbReference type="Proteomes" id="UP001558652"/>
    </source>
</evidence>
<dbReference type="Pfam" id="PF06583">
    <property type="entry name" value="Neogenin_C"/>
    <property type="match status" value="1"/>
</dbReference>
<dbReference type="EMBL" id="JBFDAA010000001">
    <property type="protein sequence ID" value="KAL1140724.1"/>
    <property type="molecule type" value="Genomic_DNA"/>
</dbReference>
<feature type="domain" description="Neogenin C-terminal" evidence="7">
    <location>
        <begin position="18"/>
        <end position="123"/>
    </location>
</feature>
<sequence>SGGVGAGTSGSGGGGADSGKRLQGHPLKSFSVPAPPPQSAPTTPQQKHIVTVRPQASSPYKKAAGGGQYSTAPVVSTSPLPSKSKHMADDLPKIQPSYSTEELNQEMANLEGLMKDLNAITASEFQC</sequence>
<organism evidence="8 9">
    <name type="scientific">Ranatra chinensis</name>
    <dbReference type="NCBI Taxonomy" id="642074"/>
    <lineage>
        <taxon>Eukaryota</taxon>
        <taxon>Metazoa</taxon>
        <taxon>Ecdysozoa</taxon>
        <taxon>Arthropoda</taxon>
        <taxon>Hexapoda</taxon>
        <taxon>Insecta</taxon>
        <taxon>Pterygota</taxon>
        <taxon>Neoptera</taxon>
        <taxon>Paraneoptera</taxon>
        <taxon>Hemiptera</taxon>
        <taxon>Heteroptera</taxon>
        <taxon>Panheteroptera</taxon>
        <taxon>Nepomorpha</taxon>
        <taxon>Nepidae</taxon>
        <taxon>Ranatrinae</taxon>
        <taxon>Ranatra</taxon>
    </lineage>
</organism>
<name>A0ABD0YXQ2_9HEMI</name>
<evidence type="ECO:0000259" key="7">
    <source>
        <dbReference type="Pfam" id="PF06583"/>
    </source>
</evidence>
<evidence type="ECO:0000256" key="6">
    <source>
        <dbReference type="SAM" id="MobiDB-lite"/>
    </source>
</evidence>
<keyword evidence="3" id="KW-1133">Transmembrane helix</keyword>
<dbReference type="GO" id="GO:0016020">
    <property type="term" value="C:membrane"/>
    <property type="evidence" value="ECO:0007669"/>
    <property type="project" value="UniProtKB-SubCell"/>
</dbReference>
<dbReference type="InterPro" id="IPR010560">
    <property type="entry name" value="Neogenin_C"/>
</dbReference>
<proteinExistence type="predicted"/>
<comment type="caution">
    <text evidence="8">The sequence shown here is derived from an EMBL/GenBank/DDBJ whole genome shotgun (WGS) entry which is preliminary data.</text>
</comment>